<gene>
    <name evidence="1" type="ORF">LCGC14_2585680</name>
</gene>
<organism evidence="1">
    <name type="scientific">marine sediment metagenome</name>
    <dbReference type="NCBI Taxonomy" id="412755"/>
    <lineage>
        <taxon>unclassified sequences</taxon>
        <taxon>metagenomes</taxon>
        <taxon>ecological metagenomes</taxon>
    </lineage>
</organism>
<comment type="caution">
    <text evidence="1">The sequence shown here is derived from an EMBL/GenBank/DDBJ whole genome shotgun (WGS) entry which is preliminary data.</text>
</comment>
<dbReference type="SUPFAM" id="SSF63825">
    <property type="entry name" value="YWTD domain"/>
    <property type="match status" value="1"/>
</dbReference>
<feature type="non-terminal residue" evidence="1">
    <location>
        <position position="84"/>
    </location>
</feature>
<accession>A0A0F9CP75</accession>
<dbReference type="AlphaFoldDB" id="A0A0F9CP75"/>
<evidence type="ECO:0000313" key="1">
    <source>
        <dbReference type="EMBL" id="KKL07471.1"/>
    </source>
</evidence>
<dbReference type="EMBL" id="LAZR01043278">
    <property type="protein sequence ID" value="KKL07471.1"/>
    <property type="molecule type" value="Genomic_DNA"/>
</dbReference>
<reference evidence="1" key="1">
    <citation type="journal article" date="2015" name="Nature">
        <title>Complex archaea that bridge the gap between prokaryotes and eukaryotes.</title>
        <authorList>
            <person name="Spang A."/>
            <person name="Saw J.H."/>
            <person name="Jorgensen S.L."/>
            <person name="Zaremba-Niedzwiedzka K."/>
            <person name="Martijn J."/>
            <person name="Lind A.E."/>
            <person name="van Eijk R."/>
            <person name="Schleper C."/>
            <person name="Guy L."/>
            <person name="Ettema T.J."/>
        </authorList>
    </citation>
    <scope>NUCLEOTIDE SEQUENCE</scope>
</reference>
<name>A0A0F9CP75_9ZZZZ</name>
<protein>
    <submittedName>
        <fullName evidence="1">Uncharacterized protein</fullName>
    </submittedName>
</protein>
<proteinExistence type="predicted"/>
<sequence length="84" mass="8652">MVDNLISGDTNNDSHYIHSGITSTITTSFSSPTTNPRGLGLDSSDNLISADSQTDSIHVHSGITSTITTSFSTAASPSNPRGLA</sequence>